<name>A0A2Z5AAL1_9PSED</name>
<evidence type="ECO:0000313" key="3">
    <source>
        <dbReference type="Proteomes" id="UP000250579"/>
    </source>
</evidence>
<reference evidence="2 3" key="1">
    <citation type="submission" date="2017-06" db="EMBL/GenBank/DDBJ databases">
        <title>Evolution towards high GC content and high-temperature stress adaptation in endophytic Pseudomonas oryzihabitans impacted its plant-growth promoting traits.</title>
        <authorList>
            <person name="Nascimento F.X."/>
        </authorList>
    </citation>
    <scope>NUCLEOTIDE SEQUENCE [LARGE SCALE GENOMIC DNA]</scope>
    <source>
        <strain evidence="2 3">MS8</strain>
    </source>
</reference>
<dbReference type="EMBL" id="CP022198">
    <property type="protein sequence ID" value="AXA67865.1"/>
    <property type="molecule type" value="Genomic_DNA"/>
</dbReference>
<protein>
    <recommendedName>
        <fullName evidence="1">NACHT domain-containing protein</fullName>
    </recommendedName>
</protein>
<dbReference type="InterPro" id="IPR007111">
    <property type="entry name" value="NACHT_NTPase"/>
</dbReference>
<gene>
    <name evidence="2" type="ORF">CE139_19365</name>
</gene>
<feature type="domain" description="NACHT" evidence="1">
    <location>
        <begin position="164"/>
        <end position="309"/>
    </location>
</feature>
<proteinExistence type="predicted"/>
<sequence>MILNALSLPDDDAFLVIKRTRAEFMTLSSAETSGVRDWMPHASEKPYELYSRLRDCCGGAARVRHTFRASELSETLFRKFHIRVFGTHSNGLERYGEAIATQVDHIGVPGTFISMHQDDLLVWPNIVCLEKAEQANFDDEDPWRAHRDNGDRVDLRDFPTPEMRLVILESGAGHGKSTLLRATVRRLAKYTTFVPAFIHAERLPDHPTIQDYLNTDYNAQYQTTMDWTALCEQGRAVMFIDGVDELNDSSRAALVNMISRAVARFPDMPVLVGARDASVNSFPPQFKLFRLQRLDDDQMTQMLRAYFRARGEFDIQRSVKHVKAYEELDLLCRTPLFLAIYAATLPKNGVIPTSRSEVLELYILHALSPERHKGVGKSKIGKSQLRRGAEAIALLSLERNEAAVPESLARLCLSKALGDPVGDDCIDALVQNGLLERRGARLAFSIPTIQEYLAGCVLAYAGRLDADDWLENVYRRPWAQAIQFAVEKIDNADALLRRQIERDDDVFYTSLRLAARCIVNGASVSSDLREMVASKLARALTKGGHQIRMQIGNLIADGFCKPLHPEIRSTLIKSDRAIYERANILVRVSESELMLECLEAVLKNEDIRELWDLNWCRAIKLAKSESLELLLDRARKEVTSTLPSAVIAEMLFQLREDPSIKWKAIVADETLPLVVRSVATFFVIEYSDGSQSKLIEAAFLEAEYRRLWRSFSEAYMATSWWKTHFCGLCQLKKNSGHTYALSYLKSDGEKEVTSEVIDLLSKVAKDPLTHPDYRYDIQAILGSLGLLEFAETATDTLASAEINQIHSWIHKIPYFPDAIVRRGVEIIFSRTLQCSDMIGIFEVLYRSTMYVAVKKVKSIHLGGPFASRKSPREVGGLILSKVEELIKEVDAGSVEEKKLLLICANAGLDWAIKKLVLQIDIYLSLHDQIKIEDWNDWLAQCIMAGAIDLEINTLWLILSKGKNFPMHRIVEGIISKEGTSAYSALADFVNKNPKSSAWEAVYFYFERNASREGLNVRFQNRMLEITKVS</sequence>
<evidence type="ECO:0000313" key="2">
    <source>
        <dbReference type="EMBL" id="AXA67865.1"/>
    </source>
</evidence>
<organism evidence="2 3">
    <name type="scientific">Pseudomonas oryzihabitans</name>
    <dbReference type="NCBI Taxonomy" id="47885"/>
    <lineage>
        <taxon>Bacteria</taxon>
        <taxon>Pseudomonadati</taxon>
        <taxon>Pseudomonadota</taxon>
        <taxon>Gammaproteobacteria</taxon>
        <taxon>Pseudomonadales</taxon>
        <taxon>Pseudomonadaceae</taxon>
        <taxon>Pseudomonas</taxon>
    </lineage>
</organism>
<dbReference type="Proteomes" id="UP000250579">
    <property type="component" value="Chromosome"/>
</dbReference>
<accession>A0A2Z5AAL1</accession>
<dbReference type="InterPro" id="IPR027417">
    <property type="entry name" value="P-loop_NTPase"/>
</dbReference>
<dbReference type="SUPFAM" id="SSF52540">
    <property type="entry name" value="P-loop containing nucleoside triphosphate hydrolases"/>
    <property type="match status" value="1"/>
</dbReference>
<dbReference type="AlphaFoldDB" id="A0A2Z5AAL1"/>
<dbReference type="Pfam" id="PF05729">
    <property type="entry name" value="NACHT"/>
    <property type="match status" value="1"/>
</dbReference>
<dbReference type="Gene3D" id="3.40.50.300">
    <property type="entry name" value="P-loop containing nucleotide triphosphate hydrolases"/>
    <property type="match status" value="1"/>
</dbReference>
<evidence type="ECO:0000259" key="1">
    <source>
        <dbReference type="Pfam" id="PF05729"/>
    </source>
</evidence>